<dbReference type="Pfam" id="PF06224">
    <property type="entry name" value="AlkZ-like"/>
    <property type="match status" value="1"/>
</dbReference>
<dbReference type="RefSeq" id="WP_049697659.1">
    <property type="nucleotide sequence ID" value="NZ_JAQDQF010000002.1"/>
</dbReference>
<evidence type="ECO:0008006" key="3">
    <source>
        <dbReference type="Google" id="ProtNLM"/>
    </source>
</evidence>
<protein>
    <recommendedName>
        <fullName evidence="3">Winged helix DNA-binding domain-containing protein</fullName>
    </recommendedName>
</protein>
<reference evidence="1 2" key="1">
    <citation type="submission" date="2015-05" db="EMBL/GenBank/DDBJ databases">
        <title>Draft genome sequence of the bacterium Gordonia jacobaea a new member of the Gordonia genus.</title>
        <authorList>
            <person name="Jimenez-Galisteo G."/>
            <person name="Dominguez A."/>
            <person name="Munoz E."/>
            <person name="Vinas M."/>
        </authorList>
    </citation>
    <scope>NUCLEOTIDE SEQUENCE [LARGE SCALE GENOMIC DNA]</scope>
    <source>
        <strain evidence="2">mv1</strain>
    </source>
</reference>
<evidence type="ECO:0000313" key="2">
    <source>
        <dbReference type="Proteomes" id="UP000037247"/>
    </source>
</evidence>
<comment type="caution">
    <text evidence="1">The sequence shown here is derived from an EMBL/GenBank/DDBJ whole genome shotgun (WGS) entry which is preliminary data.</text>
</comment>
<dbReference type="PANTHER" id="PTHR38479">
    <property type="entry name" value="LMO0824 PROTEIN"/>
    <property type="match status" value="1"/>
</dbReference>
<name>A0ABR5IFI2_9ACTN</name>
<evidence type="ECO:0000313" key="1">
    <source>
        <dbReference type="EMBL" id="KNA92433.1"/>
    </source>
</evidence>
<proteinExistence type="predicted"/>
<organism evidence="1 2">
    <name type="scientific">Gordonia jacobaea</name>
    <dbReference type="NCBI Taxonomy" id="122202"/>
    <lineage>
        <taxon>Bacteria</taxon>
        <taxon>Bacillati</taxon>
        <taxon>Actinomycetota</taxon>
        <taxon>Actinomycetes</taxon>
        <taxon>Mycobacteriales</taxon>
        <taxon>Gordoniaceae</taxon>
        <taxon>Gordonia</taxon>
    </lineage>
</organism>
<accession>A0ABR5IFI2</accession>
<dbReference type="EMBL" id="LDTZ01000014">
    <property type="protein sequence ID" value="KNA92433.1"/>
    <property type="molecule type" value="Genomic_DNA"/>
</dbReference>
<sequence length="397" mass="43921">MSSAHRPHISDSERRARLMRRHRLAEDFSAATPVDVAQSMVGLHATTWSTVYLSTWARMPGFVPADLDAALYDDRSLVRQLAMRRTMFVLPRETLRDAVGAVGPRVTASERTNMLRDLRRSSDFPDPDGWIDTARAAVARLVSDGVPRSTTQLRKALPELDGRVTVGTGKSWGGTIPMAPRVLNMMSAAGEIVRGPNDGPWHRSKPLWVGMEQWLEEPLDSPDIETGHVRMIDRWLRAFGPGTETDIVWWLGSTKTAVRAALAQLDVVEVDLDDGSVGYVHADDTEEVGAVEPQAVLLPELDPTTMGHKQRAFYLGEHGEHVFDSNGNGGQTAWWDGRIVGGWSRQPDGSVEIHSFERLPRAATRALTSRADTLAEWLGDENPRPAYPAPFMRGAPR</sequence>
<gene>
    <name evidence="1" type="ORF">ABW18_03645</name>
</gene>
<dbReference type="Proteomes" id="UP000037247">
    <property type="component" value="Unassembled WGS sequence"/>
</dbReference>
<dbReference type="InterPro" id="IPR009351">
    <property type="entry name" value="AlkZ-like"/>
</dbReference>
<keyword evidence="2" id="KW-1185">Reference proteome</keyword>
<dbReference type="PANTHER" id="PTHR38479:SF2">
    <property type="entry name" value="WINGED HELIX DNA-BINDING DOMAIN-CONTAINING PROTEIN"/>
    <property type="match status" value="1"/>
</dbReference>